<evidence type="ECO:0000256" key="2">
    <source>
        <dbReference type="ARBA" id="ARBA00022555"/>
    </source>
</evidence>
<evidence type="ECO:0000256" key="5">
    <source>
        <dbReference type="ARBA" id="ARBA00038063"/>
    </source>
</evidence>
<evidence type="ECO:0000256" key="4">
    <source>
        <dbReference type="ARBA" id="ARBA00022884"/>
    </source>
</evidence>
<evidence type="ECO:0000256" key="7">
    <source>
        <dbReference type="RuleBase" id="RU004320"/>
    </source>
</evidence>
<dbReference type="EMBL" id="CP014244">
    <property type="protein sequence ID" value="AMD20298.1"/>
    <property type="molecule type" value="Genomic_DNA"/>
</dbReference>
<keyword evidence="9" id="KW-1185">Reference proteome</keyword>
<dbReference type="GO" id="GO:0004045">
    <property type="term" value="F:peptidyl-tRNA hydrolase activity"/>
    <property type="evidence" value="ECO:0007669"/>
    <property type="project" value="UniProtKB-EC"/>
</dbReference>
<dbReference type="Pfam" id="PF01195">
    <property type="entry name" value="Pept_tRNA_hydro"/>
    <property type="match status" value="1"/>
</dbReference>
<sequence>MILLASIKVTSSRLRAARRISFCITGLGNPEPEYALTRHNAGLLLLDLIKQTYVSKSAWQSSNIRRVNAHYCKNHELDLMLLRSDGQYINCSGPNIVPIWKKLPPKCSHVVFHDDIRLPLGKLRLRTPGTSCGGHNGLRSLAGLAREEYPYHVLSIGIGRPAKGDIPSYVLGRFSSLELSTIRENVLPDALKILRKNWPEYLDRR</sequence>
<organism evidence="8 9">
    <name type="scientific">Eremothecium sinecaudum</name>
    <dbReference type="NCBI Taxonomy" id="45286"/>
    <lineage>
        <taxon>Eukaryota</taxon>
        <taxon>Fungi</taxon>
        <taxon>Dikarya</taxon>
        <taxon>Ascomycota</taxon>
        <taxon>Saccharomycotina</taxon>
        <taxon>Saccharomycetes</taxon>
        <taxon>Saccharomycetales</taxon>
        <taxon>Saccharomycetaceae</taxon>
        <taxon>Eremothecium</taxon>
    </lineage>
</organism>
<dbReference type="CDD" id="cd00462">
    <property type="entry name" value="PTH"/>
    <property type="match status" value="1"/>
</dbReference>
<dbReference type="PROSITE" id="PS01196">
    <property type="entry name" value="PEPT_TRNA_HYDROL_2"/>
    <property type="match status" value="1"/>
</dbReference>
<evidence type="ECO:0000313" key="8">
    <source>
        <dbReference type="EMBL" id="AMD20298.1"/>
    </source>
</evidence>
<reference evidence="8 9" key="1">
    <citation type="submission" date="2016-01" db="EMBL/GenBank/DDBJ databases">
        <title>Genome sequence of the yeast Holleya sinecauda.</title>
        <authorList>
            <person name="Dietrich F.S."/>
        </authorList>
    </citation>
    <scope>NUCLEOTIDE SEQUENCE [LARGE SCALE GENOMIC DNA]</scope>
    <source>
        <strain evidence="8 9">ATCC 58844</strain>
    </source>
</reference>
<dbReference type="AlphaFoldDB" id="A0A109UZH2"/>
<dbReference type="Proteomes" id="UP000243052">
    <property type="component" value="Chromosome iv"/>
</dbReference>
<gene>
    <name evidence="8" type="ORF">AW171_hschr42184</name>
</gene>
<evidence type="ECO:0000256" key="3">
    <source>
        <dbReference type="ARBA" id="ARBA00022801"/>
    </source>
</evidence>
<dbReference type="STRING" id="45286.A0A109UZH2"/>
<proteinExistence type="inferred from homology"/>
<dbReference type="OrthoDB" id="1711136at2759"/>
<evidence type="ECO:0000256" key="6">
    <source>
        <dbReference type="RuleBase" id="RU000673"/>
    </source>
</evidence>
<dbReference type="RefSeq" id="XP_017987294.1">
    <property type="nucleotide sequence ID" value="XM_018132128.1"/>
</dbReference>
<protein>
    <recommendedName>
        <fullName evidence="1 6">Peptidyl-tRNA hydrolase</fullName>
        <ecNumber evidence="1 6">3.1.1.29</ecNumber>
    </recommendedName>
</protein>
<comment type="similarity">
    <text evidence="5 7">Belongs to the PTH family.</text>
</comment>
<dbReference type="PANTHER" id="PTHR17224">
    <property type="entry name" value="PEPTIDYL-TRNA HYDROLASE"/>
    <property type="match status" value="1"/>
</dbReference>
<dbReference type="GeneID" id="28723538"/>
<comment type="catalytic activity">
    <reaction evidence="6">
        <text>an N-acyl-L-alpha-aminoacyl-tRNA + H2O = an N-acyl-L-amino acid + a tRNA + H(+)</text>
        <dbReference type="Rhea" id="RHEA:54448"/>
        <dbReference type="Rhea" id="RHEA-COMP:10123"/>
        <dbReference type="Rhea" id="RHEA-COMP:13883"/>
        <dbReference type="ChEBI" id="CHEBI:15377"/>
        <dbReference type="ChEBI" id="CHEBI:15378"/>
        <dbReference type="ChEBI" id="CHEBI:59874"/>
        <dbReference type="ChEBI" id="CHEBI:78442"/>
        <dbReference type="ChEBI" id="CHEBI:138191"/>
        <dbReference type="EC" id="3.1.1.29"/>
    </reaction>
</comment>
<dbReference type="InterPro" id="IPR036416">
    <property type="entry name" value="Pept_tRNA_hydro_sf"/>
</dbReference>
<dbReference type="NCBIfam" id="TIGR00447">
    <property type="entry name" value="pth"/>
    <property type="match status" value="1"/>
</dbReference>
<dbReference type="GO" id="GO:0000049">
    <property type="term" value="F:tRNA binding"/>
    <property type="evidence" value="ECO:0007669"/>
    <property type="project" value="UniProtKB-KW"/>
</dbReference>
<evidence type="ECO:0000313" key="9">
    <source>
        <dbReference type="Proteomes" id="UP000243052"/>
    </source>
</evidence>
<keyword evidence="3 6" id="KW-0378">Hydrolase</keyword>
<dbReference type="InterPro" id="IPR001328">
    <property type="entry name" value="Pept_tRNA_hydro"/>
</dbReference>
<dbReference type="SUPFAM" id="SSF53178">
    <property type="entry name" value="Peptidyl-tRNA hydrolase-like"/>
    <property type="match status" value="1"/>
</dbReference>
<dbReference type="EC" id="3.1.1.29" evidence="1 6"/>
<accession>A0A109UZH2</accession>
<dbReference type="InterPro" id="IPR018171">
    <property type="entry name" value="Pept_tRNA_hydro_CS"/>
</dbReference>
<dbReference type="Gene3D" id="3.40.50.1470">
    <property type="entry name" value="Peptidyl-tRNA hydrolase"/>
    <property type="match status" value="1"/>
</dbReference>
<dbReference type="PANTHER" id="PTHR17224:SF1">
    <property type="entry name" value="PEPTIDYL-TRNA HYDROLASE"/>
    <property type="match status" value="1"/>
</dbReference>
<keyword evidence="4" id="KW-0694">RNA-binding</keyword>
<dbReference type="PROSITE" id="PS01195">
    <property type="entry name" value="PEPT_TRNA_HYDROL_1"/>
    <property type="match status" value="1"/>
</dbReference>
<keyword evidence="2" id="KW-0820">tRNA-binding</keyword>
<evidence type="ECO:0000256" key="1">
    <source>
        <dbReference type="ARBA" id="ARBA00013260"/>
    </source>
</evidence>
<name>A0A109UZH2_9SACH</name>